<dbReference type="AlphaFoldDB" id="A0A347WLS8"/>
<keyword evidence="1" id="KW-1133">Transmembrane helix</keyword>
<dbReference type="KEGG" id="abae:CL176_08490"/>
<evidence type="ECO:0008006" key="4">
    <source>
        <dbReference type="Google" id="ProtNLM"/>
    </source>
</evidence>
<organism evidence="2 3">
    <name type="scientific">Suicoccus acidiformans</name>
    <dbReference type="NCBI Taxonomy" id="2036206"/>
    <lineage>
        <taxon>Bacteria</taxon>
        <taxon>Bacillati</taxon>
        <taxon>Bacillota</taxon>
        <taxon>Bacilli</taxon>
        <taxon>Lactobacillales</taxon>
        <taxon>Aerococcaceae</taxon>
        <taxon>Suicoccus</taxon>
    </lineage>
</organism>
<dbReference type="RefSeq" id="WP_118990933.1">
    <property type="nucleotide sequence ID" value="NZ_CP023434.1"/>
</dbReference>
<dbReference type="EMBL" id="CP023434">
    <property type="protein sequence ID" value="AXY26035.1"/>
    <property type="molecule type" value="Genomic_DNA"/>
</dbReference>
<accession>A0A347WLS8</accession>
<evidence type="ECO:0000256" key="1">
    <source>
        <dbReference type="SAM" id="Phobius"/>
    </source>
</evidence>
<dbReference type="InterPro" id="IPR018770">
    <property type="entry name" value="ChloroindolylP_hydrolase"/>
</dbReference>
<protein>
    <recommendedName>
        <fullName evidence="4">5-bromo-4-chloroindolyl phosphate hydrolysis protein</fullName>
    </recommendedName>
</protein>
<dbReference type="Proteomes" id="UP000263232">
    <property type="component" value="Chromosome"/>
</dbReference>
<evidence type="ECO:0000313" key="3">
    <source>
        <dbReference type="Proteomes" id="UP000263232"/>
    </source>
</evidence>
<dbReference type="Pfam" id="PF10112">
    <property type="entry name" value="Halogen_Hydrol"/>
    <property type="match status" value="1"/>
</dbReference>
<evidence type="ECO:0000313" key="2">
    <source>
        <dbReference type="EMBL" id="AXY26035.1"/>
    </source>
</evidence>
<gene>
    <name evidence="2" type="ORF">CL176_08490</name>
</gene>
<keyword evidence="1" id="KW-0472">Membrane</keyword>
<keyword evidence="3" id="KW-1185">Reference proteome</keyword>
<dbReference type="OrthoDB" id="1624905at2"/>
<reference evidence="2 3" key="1">
    <citation type="submission" date="2017-09" db="EMBL/GenBank/DDBJ databases">
        <title>Complete genome sequence of Oxytococcus suis strain ZY16052.</title>
        <authorList>
            <person name="Li F."/>
        </authorList>
    </citation>
    <scope>NUCLEOTIDE SEQUENCE [LARGE SCALE GENOMIC DNA]</scope>
    <source>
        <strain evidence="2 3">ZY16052</strain>
    </source>
</reference>
<name>A0A347WLS8_9LACT</name>
<sequence>MDKAAKANIFGAIAGGVGFAVFYLGFEWPIWLSLIFAVALFFAIYLITQPVHKIGNIEIDQLKNGEELQQIYQEAQESLERTQRFEEGIRNEFIQQKAQDLQTIGQDILRYLANHPKQISTSRHFLDYYLPTAEKIVGNYYQLEEANVSASKMEAIQEQTSESLDLLTKIYARQRDSYHTDTMLALEVETELLEKTIELGGEEL</sequence>
<keyword evidence="1" id="KW-0812">Transmembrane</keyword>
<proteinExistence type="predicted"/>
<feature type="transmembrane region" description="Helical" evidence="1">
    <location>
        <begin position="7"/>
        <end position="24"/>
    </location>
</feature>
<feature type="transmembrane region" description="Helical" evidence="1">
    <location>
        <begin position="30"/>
        <end position="48"/>
    </location>
</feature>